<dbReference type="SUPFAM" id="SSF53244">
    <property type="entry name" value="MurD-like peptide ligases, peptide-binding domain"/>
    <property type="match status" value="1"/>
</dbReference>
<accession>A0A2A5C9U4</accession>
<dbReference type="Proteomes" id="UP000228987">
    <property type="component" value="Unassembled WGS sequence"/>
</dbReference>
<comment type="caution">
    <text evidence="11">The sequence shown here is derived from an EMBL/GenBank/DDBJ whole genome shotgun (WGS) entry which is preliminary data.</text>
</comment>
<feature type="domain" description="Mur ligase C-terminal" evidence="9">
    <location>
        <begin position="310"/>
        <end position="424"/>
    </location>
</feature>
<keyword evidence="4 7" id="KW-0436">Ligase</keyword>
<protein>
    <recommendedName>
        <fullName evidence="7 8">UDP-N-acetylmuramoylalanine--D-glutamate ligase</fullName>
        <ecNumber evidence="7 8">6.3.2.9</ecNumber>
    </recommendedName>
    <alternativeName>
        <fullName evidence="7">D-glutamic acid-adding enzyme</fullName>
    </alternativeName>
    <alternativeName>
        <fullName evidence="7">UDP-N-acetylmuramoyl-L-alanyl-D-glutamate synthetase</fullName>
    </alternativeName>
</protein>
<dbReference type="GO" id="GO:0005524">
    <property type="term" value="F:ATP binding"/>
    <property type="evidence" value="ECO:0007669"/>
    <property type="project" value="UniProtKB-UniRule"/>
</dbReference>
<dbReference type="InterPro" id="IPR036565">
    <property type="entry name" value="Mur-like_cat_sf"/>
</dbReference>
<keyword evidence="7 8" id="KW-0132">Cell division</keyword>
<dbReference type="AlphaFoldDB" id="A0A2A5C9U4"/>
<feature type="domain" description="Mur ligase central" evidence="10">
    <location>
        <begin position="115"/>
        <end position="287"/>
    </location>
</feature>
<evidence type="ECO:0000313" key="11">
    <source>
        <dbReference type="EMBL" id="PCJ40664.1"/>
    </source>
</evidence>
<comment type="subcellular location">
    <subcellularLocation>
        <location evidence="1 7 8">Cytoplasm</location>
    </subcellularLocation>
</comment>
<evidence type="ECO:0000256" key="8">
    <source>
        <dbReference type="RuleBase" id="RU003664"/>
    </source>
</evidence>
<dbReference type="InterPro" id="IPR013221">
    <property type="entry name" value="Mur_ligase_cen"/>
</dbReference>
<evidence type="ECO:0000256" key="7">
    <source>
        <dbReference type="HAMAP-Rule" id="MF_00639"/>
    </source>
</evidence>
<dbReference type="Pfam" id="PF02875">
    <property type="entry name" value="Mur_ligase_C"/>
    <property type="match status" value="1"/>
</dbReference>
<keyword evidence="7 8" id="KW-0133">Cell shape</keyword>
<dbReference type="NCBIfam" id="TIGR01087">
    <property type="entry name" value="murD"/>
    <property type="match status" value="1"/>
</dbReference>
<evidence type="ECO:0000259" key="10">
    <source>
        <dbReference type="Pfam" id="PF08245"/>
    </source>
</evidence>
<gene>
    <name evidence="7" type="primary">murD</name>
    <name evidence="11" type="ORF">COA71_10505</name>
</gene>
<comment type="similarity">
    <text evidence="7">Belongs to the MurCDEF family.</text>
</comment>
<keyword evidence="7 8" id="KW-0131">Cell cycle</keyword>
<keyword evidence="5 7" id="KW-0547">Nucleotide-binding</keyword>
<dbReference type="SUPFAM" id="SSF53623">
    <property type="entry name" value="MurD-like peptide ligases, catalytic domain"/>
    <property type="match status" value="1"/>
</dbReference>
<dbReference type="Pfam" id="PF21799">
    <property type="entry name" value="MurD-like_N"/>
    <property type="match status" value="1"/>
</dbReference>
<organism evidence="11 12">
    <name type="scientific">SAR86 cluster bacterium</name>
    <dbReference type="NCBI Taxonomy" id="2030880"/>
    <lineage>
        <taxon>Bacteria</taxon>
        <taxon>Pseudomonadati</taxon>
        <taxon>Pseudomonadota</taxon>
        <taxon>Gammaproteobacteria</taxon>
        <taxon>SAR86 cluster</taxon>
    </lineage>
</organism>
<evidence type="ECO:0000259" key="9">
    <source>
        <dbReference type="Pfam" id="PF02875"/>
    </source>
</evidence>
<comment type="pathway">
    <text evidence="2 7 8">Cell wall biogenesis; peptidoglycan biosynthesis.</text>
</comment>
<reference evidence="12" key="1">
    <citation type="submission" date="2017-08" db="EMBL/GenBank/DDBJ databases">
        <title>A dynamic microbial community with high functional redundancy inhabits the cold, oxic subseafloor aquifer.</title>
        <authorList>
            <person name="Tully B.J."/>
            <person name="Wheat C.G."/>
            <person name="Glazer B.T."/>
            <person name="Huber J.A."/>
        </authorList>
    </citation>
    <scope>NUCLEOTIDE SEQUENCE [LARGE SCALE GENOMIC DNA]</scope>
</reference>
<keyword evidence="6 7" id="KW-0067">ATP-binding</keyword>
<evidence type="ECO:0000256" key="5">
    <source>
        <dbReference type="ARBA" id="ARBA00022741"/>
    </source>
</evidence>
<evidence type="ECO:0000313" key="12">
    <source>
        <dbReference type="Proteomes" id="UP000228987"/>
    </source>
</evidence>
<evidence type="ECO:0000256" key="1">
    <source>
        <dbReference type="ARBA" id="ARBA00004496"/>
    </source>
</evidence>
<evidence type="ECO:0000256" key="4">
    <source>
        <dbReference type="ARBA" id="ARBA00022598"/>
    </source>
</evidence>
<dbReference type="GO" id="GO:0071555">
    <property type="term" value="P:cell wall organization"/>
    <property type="evidence" value="ECO:0007669"/>
    <property type="project" value="UniProtKB-KW"/>
</dbReference>
<evidence type="ECO:0000256" key="3">
    <source>
        <dbReference type="ARBA" id="ARBA00022490"/>
    </source>
</evidence>
<sequence>MQIDTAQQQGKVIVGLGKTGLSYARYLHSKNENFTVVDSRKNPPGLQELTRIFPDAKVELGEFKASTFLNATELLVSPGVDLREPVLAKAIEQDVPVTGDINIFAQKITAPIVAITGSNAKSTVVSLLGEMALQAGVDAVVAGNIGKPVLDLLNENSAKLYILEISSFQLETTTMLGAEVACVLNVSADHMDRYDSLLDYHAAKHRVFQACKQAVVNRDDPLSAPLLPASVKQWRYGLEEGDINEFGLIDDQGESYLAFNRQALMPVGEVKLAGQHNLSNALAALAIGHAVGLEMVAMLQTLREFSGLPHRCQWVSEIAGVSYYNDSKGTNVGACNAALIGLGKINNVILIAGGQGKGAEFHDLKAALKAHGKLLIVFGEDADLIVSTLHKVINTEKVVSLEEAVKLASEQAEAGDIVLLSPACASFDMFDNYEKRGEAFIEAVEALH</sequence>
<feature type="binding site" evidence="7">
    <location>
        <begin position="117"/>
        <end position="123"/>
    </location>
    <ligand>
        <name>ATP</name>
        <dbReference type="ChEBI" id="CHEBI:30616"/>
    </ligand>
</feature>
<dbReference type="GO" id="GO:0008360">
    <property type="term" value="P:regulation of cell shape"/>
    <property type="evidence" value="ECO:0007669"/>
    <property type="project" value="UniProtKB-KW"/>
</dbReference>
<dbReference type="GO" id="GO:0009252">
    <property type="term" value="P:peptidoglycan biosynthetic process"/>
    <property type="evidence" value="ECO:0007669"/>
    <property type="project" value="UniProtKB-UniRule"/>
</dbReference>
<evidence type="ECO:0000256" key="6">
    <source>
        <dbReference type="ARBA" id="ARBA00022840"/>
    </source>
</evidence>
<dbReference type="GO" id="GO:0008764">
    <property type="term" value="F:UDP-N-acetylmuramoylalanine-D-glutamate ligase activity"/>
    <property type="evidence" value="ECO:0007669"/>
    <property type="project" value="UniProtKB-UniRule"/>
</dbReference>
<dbReference type="GO" id="GO:0051301">
    <property type="term" value="P:cell division"/>
    <property type="evidence" value="ECO:0007669"/>
    <property type="project" value="UniProtKB-KW"/>
</dbReference>
<keyword evidence="7 8" id="KW-0573">Peptidoglycan synthesis</keyword>
<dbReference type="Gene3D" id="3.40.1190.10">
    <property type="entry name" value="Mur-like, catalytic domain"/>
    <property type="match status" value="1"/>
</dbReference>
<proteinExistence type="inferred from homology"/>
<dbReference type="GO" id="GO:0005737">
    <property type="term" value="C:cytoplasm"/>
    <property type="evidence" value="ECO:0007669"/>
    <property type="project" value="UniProtKB-SubCell"/>
</dbReference>
<name>A0A2A5C9U4_9GAMM</name>
<dbReference type="Pfam" id="PF08245">
    <property type="entry name" value="Mur_ligase_M"/>
    <property type="match status" value="1"/>
</dbReference>
<dbReference type="InterPro" id="IPR005762">
    <property type="entry name" value="MurD"/>
</dbReference>
<dbReference type="Gene3D" id="3.40.50.720">
    <property type="entry name" value="NAD(P)-binding Rossmann-like Domain"/>
    <property type="match status" value="1"/>
</dbReference>
<dbReference type="SUPFAM" id="SSF51984">
    <property type="entry name" value="MurCD N-terminal domain"/>
    <property type="match status" value="1"/>
</dbReference>
<dbReference type="EC" id="6.3.2.9" evidence="7 8"/>
<keyword evidence="7 8" id="KW-0961">Cell wall biogenesis/degradation</keyword>
<comment type="catalytic activity">
    <reaction evidence="7 8">
        <text>UDP-N-acetyl-alpha-D-muramoyl-L-alanine + D-glutamate + ATP = UDP-N-acetyl-alpha-D-muramoyl-L-alanyl-D-glutamate + ADP + phosphate + H(+)</text>
        <dbReference type="Rhea" id="RHEA:16429"/>
        <dbReference type="ChEBI" id="CHEBI:15378"/>
        <dbReference type="ChEBI" id="CHEBI:29986"/>
        <dbReference type="ChEBI" id="CHEBI:30616"/>
        <dbReference type="ChEBI" id="CHEBI:43474"/>
        <dbReference type="ChEBI" id="CHEBI:83898"/>
        <dbReference type="ChEBI" id="CHEBI:83900"/>
        <dbReference type="ChEBI" id="CHEBI:456216"/>
        <dbReference type="EC" id="6.3.2.9"/>
    </reaction>
</comment>
<dbReference type="EMBL" id="NVWI01000008">
    <property type="protein sequence ID" value="PCJ40664.1"/>
    <property type="molecule type" value="Genomic_DNA"/>
</dbReference>
<dbReference type="PANTHER" id="PTHR43692:SF1">
    <property type="entry name" value="UDP-N-ACETYLMURAMOYLALANINE--D-GLUTAMATE LIGASE"/>
    <property type="match status" value="1"/>
</dbReference>
<dbReference type="InterPro" id="IPR036615">
    <property type="entry name" value="Mur_ligase_C_dom_sf"/>
</dbReference>
<dbReference type="Gene3D" id="3.90.190.20">
    <property type="entry name" value="Mur ligase, C-terminal domain"/>
    <property type="match status" value="1"/>
</dbReference>
<dbReference type="UniPathway" id="UPA00219"/>
<dbReference type="HAMAP" id="MF_00639">
    <property type="entry name" value="MurD"/>
    <property type="match status" value="1"/>
</dbReference>
<comment type="function">
    <text evidence="7 8">Cell wall formation. Catalyzes the addition of glutamate to the nucleotide precursor UDP-N-acetylmuramoyl-L-alanine (UMA).</text>
</comment>
<keyword evidence="3 7" id="KW-0963">Cytoplasm</keyword>
<evidence type="ECO:0000256" key="2">
    <source>
        <dbReference type="ARBA" id="ARBA00004752"/>
    </source>
</evidence>
<dbReference type="PANTHER" id="PTHR43692">
    <property type="entry name" value="UDP-N-ACETYLMURAMOYLALANINE--D-GLUTAMATE LIGASE"/>
    <property type="match status" value="1"/>
</dbReference>
<dbReference type="InterPro" id="IPR004101">
    <property type="entry name" value="Mur_ligase_C"/>
</dbReference>